<evidence type="ECO:0000256" key="2">
    <source>
        <dbReference type="ARBA" id="ARBA00022723"/>
    </source>
</evidence>
<name>A0A853ENL5_9ACTO</name>
<sequence>MAQRVLVDANVLFSKTTMDWLFLLRMHNDGMFSLYATEDIIAEVLANMRKKNPTAPGHLTSHRAELIRNTLDEVLRDFPSDIPFTGADPADYHVHAAATNGRADLLLTSNKPEDFTAHPDGEAYSIICPDEFFLLISKSNPSCLMPIIKEQMDYWSNKQEHLQLDDALMGAQCPAFSLRVREELQKLAFL</sequence>
<dbReference type="SUPFAM" id="SSF88723">
    <property type="entry name" value="PIN domain-like"/>
    <property type="match status" value="1"/>
</dbReference>
<comment type="caution">
    <text evidence="6">The sequence shown here is derived from an EMBL/GenBank/DDBJ whole genome shotgun (WGS) entry which is preliminary data.</text>
</comment>
<evidence type="ECO:0000256" key="4">
    <source>
        <dbReference type="ARBA" id="ARBA00022842"/>
    </source>
</evidence>
<dbReference type="InterPro" id="IPR002716">
    <property type="entry name" value="PIN_dom"/>
</dbReference>
<keyword evidence="3" id="KW-0378">Hydrolase</keyword>
<proteinExistence type="predicted"/>
<organism evidence="6 7">
    <name type="scientific">Actinomyces bowdenii</name>
    <dbReference type="NCBI Taxonomy" id="131109"/>
    <lineage>
        <taxon>Bacteria</taxon>
        <taxon>Bacillati</taxon>
        <taxon>Actinomycetota</taxon>
        <taxon>Actinomycetes</taxon>
        <taxon>Actinomycetales</taxon>
        <taxon>Actinomycetaceae</taxon>
        <taxon>Actinomyces</taxon>
    </lineage>
</organism>
<evidence type="ECO:0000256" key="3">
    <source>
        <dbReference type="ARBA" id="ARBA00022801"/>
    </source>
</evidence>
<dbReference type="EMBL" id="JACBXV010000139">
    <property type="protein sequence ID" value="NYS69741.1"/>
    <property type="molecule type" value="Genomic_DNA"/>
</dbReference>
<evidence type="ECO:0000256" key="1">
    <source>
        <dbReference type="ARBA" id="ARBA00022722"/>
    </source>
</evidence>
<accession>A0A853ENL5</accession>
<evidence type="ECO:0000313" key="7">
    <source>
        <dbReference type="Proteomes" id="UP000572528"/>
    </source>
</evidence>
<dbReference type="Pfam" id="PF13470">
    <property type="entry name" value="PIN_3"/>
    <property type="match status" value="1"/>
</dbReference>
<dbReference type="GO" id="GO:0004518">
    <property type="term" value="F:nuclease activity"/>
    <property type="evidence" value="ECO:0007669"/>
    <property type="project" value="UniProtKB-KW"/>
</dbReference>
<evidence type="ECO:0000259" key="5">
    <source>
        <dbReference type="Pfam" id="PF13470"/>
    </source>
</evidence>
<keyword evidence="4" id="KW-0460">Magnesium</keyword>
<gene>
    <name evidence="6" type="ORF">HZZ05_09490</name>
</gene>
<dbReference type="InterPro" id="IPR029060">
    <property type="entry name" value="PIN-like_dom_sf"/>
</dbReference>
<dbReference type="GO" id="GO:0016787">
    <property type="term" value="F:hydrolase activity"/>
    <property type="evidence" value="ECO:0007669"/>
    <property type="project" value="UniProtKB-KW"/>
</dbReference>
<dbReference type="Proteomes" id="UP000572528">
    <property type="component" value="Unassembled WGS sequence"/>
</dbReference>
<dbReference type="AlphaFoldDB" id="A0A853ENL5"/>
<protein>
    <submittedName>
        <fullName evidence="6">PIN domain-containing protein</fullName>
    </submittedName>
</protein>
<dbReference type="GO" id="GO:0046872">
    <property type="term" value="F:metal ion binding"/>
    <property type="evidence" value="ECO:0007669"/>
    <property type="project" value="UniProtKB-KW"/>
</dbReference>
<reference evidence="6 7" key="1">
    <citation type="submission" date="2020-07" db="EMBL/GenBank/DDBJ databases">
        <title>MOT database genomes.</title>
        <authorList>
            <person name="Joseph S."/>
            <person name="Aduse-Opoku J."/>
            <person name="Hashim A."/>
            <person name="Wade W."/>
            <person name="Curtis M."/>
        </authorList>
    </citation>
    <scope>NUCLEOTIDE SEQUENCE [LARGE SCALE GENOMIC DNA]</scope>
    <source>
        <strain evidence="6 7">WMus004</strain>
    </source>
</reference>
<feature type="domain" description="PIN" evidence="5">
    <location>
        <begin position="4"/>
        <end position="111"/>
    </location>
</feature>
<keyword evidence="2" id="KW-0479">Metal-binding</keyword>
<keyword evidence="1" id="KW-0540">Nuclease</keyword>
<evidence type="ECO:0000313" key="6">
    <source>
        <dbReference type="EMBL" id="NYS69741.1"/>
    </source>
</evidence>